<evidence type="ECO:0000256" key="1">
    <source>
        <dbReference type="SAM" id="SignalP"/>
    </source>
</evidence>
<keyword evidence="1" id="KW-0732">Signal</keyword>
<dbReference type="AlphaFoldDB" id="A0A915BAR1"/>
<dbReference type="Gene3D" id="3.40.50.2000">
    <property type="entry name" value="Glycogen Phosphorylase B"/>
    <property type="match status" value="1"/>
</dbReference>
<feature type="chain" id="PRO_5037839891" evidence="1">
    <location>
        <begin position="22"/>
        <end position="103"/>
    </location>
</feature>
<dbReference type="SUPFAM" id="SSF53756">
    <property type="entry name" value="UDP-Glycosyltransferase/glycogen phosphorylase"/>
    <property type="match status" value="1"/>
</dbReference>
<accession>A0A915BAR1</accession>
<protein>
    <submittedName>
        <fullName evidence="3">Glucuronosyltransferase</fullName>
    </submittedName>
</protein>
<evidence type="ECO:0000313" key="3">
    <source>
        <dbReference type="WBParaSite" id="PgR031_g034_t03"/>
    </source>
</evidence>
<name>A0A915BAR1_PARUN</name>
<evidence type="ECO:0000313" key="2">
    <source>
        <dbReference type="Proteomes" id="UP000887569"/>
    </source>
</evidence>
<keyword evidence="2" id="KW-1185">Reference proteome</keyword>
<dbReference type="WBParaSite" id="PgR031_g034_t03">
    <property type="protein sequence ID" value="PgR031_g034_t03"/>
    <property type="gene ID" value="PgR031_g034"/>
</dbReference>
<feature type="signal peptide" evidence="1">
    <location>
        <begin position="1"/>
        <end position="21"/>
    </location>
</feature>
<organism evidence="2 3">
    <name type="scientific">Parascaris univalens</name>
    <name type="common">Nematode worm</name>
    <dbReference type="NCBI Taxonomy" id="6257"/>
    <lineage>
        <taxon>Eukaryota</taxon>
        <taxon>Metazoa</taxon>
        <taxon>Ecdysozoa</taxon>
        <taxon>Nematoda</taxon>
        <taxon>Chromadorea</taxon>
        <taxon>Rhabditida</taxon>
        <taxon>Spirurina</taxon>
        <taxon>Ascaridomorpha</taxon>
        <taxon>Ascaridoidea</taxon>
        <taxon>Ascarididae</taxon>
        <taxon>Parascaris</taxon>
    </lineage>
</organism>
<proteinExistence type="predicted"/>
<reference evidence="3" key="1">
    <citation type="submission" date="2022-11" db="UniProtKB">
        <authorList>
            <consortium name="WormBaseParasite"/>
        </authorList>
    </citation>
    <scope>IDENTIFICATION</scope>
</reference>
<dbReference type="Proteomes" id="UP000887569">
    <property type="component" value="Unplaced"/>
</dbReference>
<sequence length="103" mass="11593">MDVTMSILMLILIIFPCKVKTARILFHGMHSSTSHIGSMLPLAKALLEAGHDVHFLETTQNEKPYNFPHGITNHFVRLTGGKTFDLRSMWTEVFPPQVCEIVG</sequence>